<evidence type="ECO:0000313" key="8">
    <source>
        <dbReference type="EMBL" id="QEA03891.1"/>
    </source>
</evidence>
<evidence type="ECO:0000256" key="6">
    <source>
        <dbReference type="ARBA" id="ARBA00023136"/>
    </source>
</evidence>
<dbReference type="PANTHER" id="PTHR37484">
    <property type="entry name" value="ROD SHAPE-DETERMINING PROTEIN MRED"/>
    <property type="match status" value="1"/>
</dbReference>
<evidence type="ECO:0000256" key="2">
    <source>
        <dbReference type="ARBA" id="ARBA00022475"/>
    </source>
</evidence>
<dbReference type="Pfam" id="PF04093">
    <property type="entry name" value="MreD"/>
    <property type="match status" value="1"/>
</dbReference>
<evidence type="ECO:0000256" key="4">
    <source>
        <dbReference type="ARBA" id="ARBA00022960"/>
    </source>
</evidence>
<feature type="transmembrane region" description="Helical" evidence="7">
    <location>
        <begin position="68"/>
        <end position="89"/>
    </location>
</feature>
<feature type="transmembrane region" description="Helical" evidence="7">
    <location>
        <begin position="6"/>
        <end position="26"/>
    </location>
</feature>
<sequence>MATSTRHGGWVILVSVFLALILSVVPMPTSLELVRPPWTLVVIIYWVLALPERVGVGVAWGGGLFVDILQSMPLGAHALGFALVAWLTLKLHRRLRIFPMWQQAMTVLVLSLLVRVLLFWVDGITGRANPGWWHWMPAFSATVVWPVVFFTLREARRRFNVR</sequence>
<dbReference type="NCBIfam" id="TIGR03426">
    <property type="entry name" value="shape_MreD"/>
    <property type="match status" value="1"/>
</dbReference>
<dbReference type="PIRSF" id="PIRSF018472">
    <property type="entry name" value="MreD_proteobac"/>
    <property type="match status" value="1"/>
</dbReference>
<name>A0A5B8R5U4_9ZZZZ</name>
<protein>
    <submittedName>
        <fullName evidence="8">Rod shape-determining protein MreD</fullName>
    </submittedName>
</protein>
<evidence type="ECO:0000256" key="3">
    <source>
        <dbReference type="ARBA" id="ARBA00022692"/>
    </source>
</evidence>
<dbReference type="EMBL" id="MN079077">
    <property type="protein sequence ID" value="QEA03891.1"/>
    <property type="molecule type" value="Genomic_DNA"/>
</dbReference>
<keyword evidence="4" id="KW-0133">Cell shape</keyword>
<dbReference type="AlphaFoldDB" id="A0A5B8R5U4"/>
<keyword evidence="3 7" id="KW-0812">Transmembrane</keyword>
<evidence type="ECO:0000256" key="1">
    <source>
        <dbReference type="ARBA" id="ARBA00004651"/>
    </source>
</evidence>
<gene>
    <name evidence="8" type="primary">mreD</name>
    <name evidence="8" type="ORF">KBTEX_00191</name>
</gene>
<evidence type="ECO:0000256" key="7">
    <source>
        <dbReference type="SAM" id="Phobius"/>
    </source>
</evidence>
<keyword evidence="6 7" id="KW-0472">Membrane</keyword>
<feature type="transmembrane region" description="Helical" evidence="7">
    <location>
        <begin position="101"/>
        <end position="120"/>
    </location>
</feature>
<organism evidence="8">
    <name type="scientific">uncultured organism</name>
    <dbReference type="NCBI Taxonomy" id="155900"/>
    <lineage>
        <taxon>unclassified sequences</taxon>
        <taxon>environmental samples</taxon>
    </lineage>
</organism>
<accession>A0A5B8R5U4</accession>
<reference evidence="8" key="1">
    <citation type="submission" date="2019-06" db="EMBL/GenBank/DDBJ databases">
        <authorList>
            <person name="Murdoch R.W."/>
            <person name="Fathepure B."/>
        </authorList>
    </citation>
    <scope>NUCLEOTIDE SEQUENCE</scope>
</reference>
<evidence type="ECO:0000256" key="5">
    <source>
        <dbReference type="ARBA" id="ARBA00022989"/>
    </source>
</evidence>
<proteinExistence type="predicted"/>
<dbReference type="InterPro" id="IPR007227">
    <property type="entry name" value="Cell_shape_determining_MreD"/>
</dbReference>
<keyword evidence="5 7" id="KW-1133">Transmembrane helix</keyword>
<dbReference type="PANTHER" id="PTHR37484:SF1">
    <property type="entry name" value="ROD SHAPE-DETERMINING PROTEIN MRED"/>
    <property type="match status" value="1"/>
</dbReference>
<feature type="transmembrane region" description="Helical" evidence="7">
    <location>
        <begin position="132"/>
        <end position="152"/>
    </location>
</feature>
<comment type="subcellular location">
    <subcellularLocation>
        <location evidence="1">Cell membrane</location>
        <topology evidence="1">Multi-pass membrane protein</topology>
    </subcellularLocation>
</comment>
<dbReference type="InterPro" id="IPR026034">
    <property type="entry name" value="MreD_proteobac"/>
</dbReference>
<dbReference type="GO" id="GO:0005886">
    <property type="term" value="C:plasma membrane"/>
    <property type="evidence" value="ECO:0007669"/>
    <property type="project" value="UniProtKB-SubCell"/>
</dbReference>
<keyword evidence="2" id="KW-1003">Cell membrane</keyword>